<sequence length="148" mass="15430">METFLACVVGLVLVVGLVALFRRIRATRSVLAAEVLLADRDAAAVDDDVRAVLVGVPGATVAPLEPGHVRVVLRRAPAWTVAVAVLAFPVGLVALLHREDVPLDVWVYATPAGTQVQLSGPTEAHVLARVRAALLGVPGVREGQVVGV</sequence>
<dbReference type="Proteomes" id="UP000502996">
    <property type="component" value="Chromosome"/>
</dbReference>
<evidence type="ECO:0000313" key="2">
    <source>
        <dbReference type="EMBL" id="QIG44956.1"/>
    </source>
</evidence>
<keyword evidence="1" id="KW-1133">Transmembrane helix</keyword>
<dbReference type="EMBL" id="CP049257">
    <property type="protein sequence ID" value="QIG44956.1"/>
    <property type="molecule type" value="Genomic_DNA"/>
</dbReference>
<proteinExistence type="predicted"/>
<keyword evidence="1" id="KW-0812">Transmembrane</keyword>
<accession>A0A6G6WIC2</accession>
<gene>
    <name evidence="2" type="ORF">G5V58_21235</name>
</gene>
<evidence type="ECO:0000256" key="1">
    <source>
        <dbReference type="SAM" id="Phobius"/>
    </source>
</evidence>
<evidence type="ECO:0000313" key="3">
    <source>
        <dbReference type="Proteomes" id="UP000502996"/>
    </source>
</evidence>
<keyword evidence="1" id="KW-0472">Membrane</keyword>
<keyword evidence="3" id="KW-1185">Reference proteome</keyword>
<dbReference type="RefSeq" id="WP_165237036.1">
    <property type="nucleotide sequence ID" value="NZ_CP049257.1"/>
</dbReference>
<organism evidence="2 3">
    <name type="scientific">Nocardioides anomalus</name>
    <dbReference type="NCBI Taxonomy" id="2712223"/>
    <lineage>
        <taxon>Bacteria</taxon>
        <taxon>Bacillati</taxon>
        <taxon>Actinomycetota</taxon>
        <taxon>Actinomycetes</taxon>
        <taxon>Propionibacteriales</taxon>
        <taxon>Nocardioidaceae</taxon>
        <taxon>Nocardioides</taxon>
    </lineage>
</organism>
<feature type="transmembrane region" description="Helical" evidence="1">
    <location>
        <begin position="76"/>
        <end position="96"/>
    </location>
</feature>
<reference evidence="2 3" key="1">
    <citation type="submission" date="2020-02" db="EMBL/GenBank/DDBJ databases">
        <title>Full genome sequence of Nocardioides sp. R-3366.</title>
        <authorList>
            <person name="Im W.-T."/>
        </authorList>
    </citation>
    <scope>NUCLEOTIDE SEQUENCE [LARGE SCALE GENOMIC DNA]</scope>
    <source>
        <strain evidence="2 3">R-3366</strain>
    </source>
</reference>
<dbReference type="AlphaFoldDB" id="A0A6G6WIC2"/>
<protein>
    <submittedName>
        <fullName evidence="2">Uncharacterized protein</fullName>
    </submittedName>
</protein>
<name>A0A6G6WIC2_9ACTN</name>
<dbReference type="KEGG" id="nano:G5V58_21235"/>